<keyword evidence="3 7" id="KW-1133">Transmembrane helix</keyword>
<feature type="region of interest" description="Disordered" evidence="6">
    <location>
        <begin position="338"/>
        <end position="380"/>
    </location>
</feature>
<proteinExistence type="inferred from homology"/>
<evidence type="ECO:0000313" key="10">
    <source>
        <dbReference type="Proteomes" id="UP001172159"/>
    </source>
</evidence>
<dbReference type="AlphaFoldDB" id="A0AA40ESD4"/>
<keyword evidence="10" id="KW-1185">Reference proteome</keyword>
<dbReference type="InterPro" id="IPR049326">
    <property type="entry name" value="Rhodopsin_dom_fungi"/>
</dbReference>
<dbReference type="GO" id="GO:0016020">
    <property type="term" value="C:membrane"/>
    <property type="evidence" value="ECO:0007669"/>
    <property type="project" value="UniProtKB-SubCell"/>
</dbReference>
<comment type="caution">
    <text evidence="9">The sequence shown here is derived from an EMBL/GenBank/DDBJ whole genome shotgun (WGS) entry which is preliminary data.</text>
</comment>
<dbReference type="InterPro" id="IPR052337">
    <property type="entry name" value="SAT4-like"/>
</dbReference>
<sequence>MSVPNRGTALLAVNTTGAILAGVTCILRCFVRTRVVKGFGLDDWLMAASTVIYIAFCAFSNVGVHHGTGKHKADLDPEEYKTAMNRWYYCYLTYAVSMILVKLSIGYFLLRVTITRLHKWIIYIAAAITCVSCLTFFFLALFQCYPISYFWNKDQEGKCIDMKILTALAILYSIFSVITDLTFALLPAWVVAQLRMDRKSKMAVIGLMGMGCVASAAVIVRAPYLQHMASEDFLWDTAPIAIWSSVEAALAITAGCLACLQPLVKMIGARLGLAIFTATPKSGLGSNLKMNGDISVRRSFTRRTEMFSSANYREQQQKGELALQPGLSEYTAKCYGNTSEEELRPVERQRTETTLRNDSERDNGSKESMPGEVLTAREIS</sequence>
<feature type="transmembrane region" description="Helical" evidence="7">
    <location>
        <begin position="202"/>
        <end position="220"/>
    </location>
</feature>
<evidence type="ECO:0000256" key="5">
    <source>
        <dbReference type="ARBA" id="ARBA00038359"/>
    </source>
</evidence>
<evidence type="ECO:0000259" key="8">
    <source>
        <dbReference type="Pfam" id="PF20684"/>
    </source>
</evidence>
<dbReference type="Proteomes" id="UP001172159">
    <property type="component" value="Unassembled WGS sequence"/>
</dbReference>
<feature type="transmembrane region" description="Helical" evidence="7">
    <location>
        <begin position="43"/>
        <end position="66"/>
    </location>
</feature>
<dbReference type="Pfam" id="PF20684">
    <property type="entry name" value="Fung_rhodopsin"/>
    <property type="match status" value="1"/>
</dbReference>
<dbReference type="PANTHER" id="PTHR33048">
    <property type="entry name" value="PTH11-LIKE INTEGRAL MEMBRANE PROTEIN (AFU_ORTHOLOGUE AFUA_5G11245)"/>
    <property type="match status" value="1"/>
</dbReference>
<comment type="subcellular location">
    <subcellularLocation>
        <location evidence="1">Membrane</location>
        <topology evidence="1">Multi-pass membrane protein</topology>
    </subcellularLocation>
</comment>
<evidence type="ECO:0000256" key="2">
    <source>
        <dbReference type="ARBA" id="ARBA00022692"/>
    </source>
</evidence>
<feature type="transmembrane region" description="Helical" evidence="7">
    <location>
        <begin position="121"/>
        <end position="142"/>
    </location>
</feature>
<dbReference type="EMBL" id="JAUKTV010000002">
    <property type="protein sequence ID" value="KAK0744619.1"/>
    <property type="molecule type" value="Genomic_DNA"/>
</dbReference>
<keyword evidence="4 7" id="KW-0472">Membrane</keyword>
<feature type="transmembrane region" description="Helical" evidence="7">
    <location>
        <begin position="12"/>
        <end position="31"/>
    </location>
</feature>
<organism evidence="9 10">
    <name type="scientific">Apiosordaria backusii</name>
    <dbReference type="NCBI Taxonomy" id="314023"/>
    <lineage>
        <taxon>Eukaryota</taxon>
        <taxon>Fungi</taxon>
        <taxon>Dikarya</taxon>
        <taxon>Ascomycota</taxon>
        <taxon>Pezizomycotina</taxon>
        <taxon>Sordariomycetes</taxon>
        <taxon>Sordariomycetidae</taxon>
        <taxon>Sordariales</taxon>
        <taxon>Lasiosphaeriaceae</taxon>
        <taxon>Apiosordaria</taxon>
    </lineage>
</organism>
<protein>
    <recommendedName>
        <fullName evidence="8">Rhodopsin domain-containing protein</fullName>
    </recommendedName>
</protein>
<evidence type="ECO:0000313" key="9">
    <source>
        <dbReference type="EMBL" id="KAK0744619.1"/>
    </source>
</evidence>
<feature type="domain" description="Rhodopsin" evidence="8">
    <location>
        <begin position="27"/>
        <end position="265"/>
    </location>
</feature>
<feature type="transmembrane region" description="Helical" evidence="7">
    <location>
        <begin position="162"/>
        <end position="190"/>
    </location>
</feature>
<gene>
    <name evidence="9" type="ORF">B0T21DRAFT_280201</name>
</gene>
<evidence type="ECO:0000256" key="7">
    <source>
        <dbReference type="SAM" id="Phobius"/>
    </source>
</evidence>
<keyword evidence="2 7" id="KW-0812">Transmembrane</keyword>
<evidence type="ECO:0000256" key="6">
    <source>
        <dbReference type="SAM" id="MobiDB-lite"/>
    </source>
</evidence>
<evidence type="ECO:0000256" key="1">
    <source>
        <dbReference type="ARBA" id="ARBA00004141"/>
    </source>
</evidence>
<evidence type="ECO:0000256" key="4">
    <source>
        <dbReference type="ARBA" id="ARBA00023136"/>
    </source>
</evidence>
<name>A0AA40ESD4_9PEZI</name>
<feature type="transmembrane region" description="Helical" evidence="7">
    <location>
        <begin position="240"/>
        <end position="260"/>
    </location>
</feature>
<reference evidence="9" key="1">
    <citation type="submission" date="2023-06" db="EMBL/GenBank/DDBJ databases">
        <title>Genome-scale phylogeny and comparative genomics of the fungal order Sordariales.</title>
        <authorList>
            <consortium name="Lawrence Berkeley National Laboratory"/>
            <person name="Hensen N."/>
            <person name="Bonometti L."/>
            <person name="Westerberg I."/>
            <person name="Brannstrom I.O."/>
            <person name="Guillou S."/>
            <person name="Cros-Aarteil S."/>
            <person name="Calhoun S."/>
            <person name="Haridas S."/>
            <person name="Kuo A."/>
            <person name="Mondo S."/>
            <person name="Pangilinan J."/>
            <person name="Riley R."/>
            <person name="Labutti K."/>
            <person name="Andreopoulos B."/>
            <person name="Lipzen A."/>
            <person name="Chen C."/>
            <person name="Yanf M."/>
            <person name="Daum C."/>
            <person name="Ng V."/>
            <person name="Clum A."/>
            <person name="Steindorff A."/>
            <person name="Ohm R."/>
            <person name="Martin F."/>
            <person name="Silar P."/>
            <person name="Natvig D."/>
            <person name="Lalanne C."/>
            <person name="Gautier V."/>
            <person name="Ament-Velasquez S.L."/>
            <person name="Kruys A."/>
            <person name="Hutchinson M.I."/>
            <person name="Powell A.J."/>
            <person name="Barry K."/>
            <person name="Miller A.N."/>
            <person name="Grigoriev I.V."/>
            <person name="Debuchy R."/>
            <person name="Gladieux P."/>
            <person name="Thoren M.H."/>
            <person name="Johannesson H."/>
        </authorList>
    </citation>
    <scope>NUCLEOTIDE SEQUENCE</scope>
    <source>
        <strain evidence="9">CBS 540.89</strain>
    </source>
</reference>
<accession>A0AA40ESD4</accession>
<dbReference type="PANTHER" id="PTHR33048:SF96">
    <property type="entry name" value="INTEGRAL MEMBRANE PROTEIN"/>
    <property type="match status" value="1"/>
</dbReference>
<comment type="similarity">
    <text evidence="5">Belongs to the SAT4 family.</text>
</comment>
<feature type="transmembrane region" description="Helical" evidence="7">
    <location>
        <begin position="86"/>
        <end position="109"/>
    </location>
</feature>
<evidence type="ECO:0000256" key="3">
    <source>
        <dbReference type="ARBA" id="ARBA00022989"/>
    </source>
</evidence>
<feature type="compositionally biased region" description="Basic and acidic residues" evidence="6">
    <location>
        <begin position="341"/>
        <end position="365"/>
    </location>
</feature>